<feature type="non-terminal residue" evidence="2">
    <location>
        <position position="133"/>
    </location>
</feature>
<name>A0A8J9YB90_9NEOP</name>
<accession>A0A8J9YB90</accession>
<evidence type="ECO:0000313" key="3">
    <source>
        <dbReference type="Proteomes" id="UP000838878"/>
    </source>
</evidence>
<protein>
    <submittedName>
        <fullName evidence="2">Uncharacterized protein</fullName>
    </submittedName>
</protein>
<sequence>MTFMMRKQPRYEEEQFHVLQEEQTSVEEELVRRDENSSAHSKKSKHAMKKKIRAAMVARWIKQLQEFQFEVEHCGSHDGLKPQQCRDSIRIYKTMRGKLQDGVLLVYHKWEITPENDSHLQLVVPKINLGTKR</sequence>
<dbReference type="EMBL" id="OV170234">
    <property type="protein sequence ID" value="CAH0720045.1"/>
    <property type="molecule type" value="Genomic_DNA"/>
</dbReference>
<feature type="region of interest" description="Disordered" evidence="1">
    <location>
        <begin position="27"/>
        <end position="48"/>
    </location>
</feature>
<keyword evidence="3" id="KW-1185">Reference proteome</keyword>
<proteinExistence type="predicted"/>
<gene>
    <name evidence="2" type="ORF">BINO364_LOCUS6317</name>
</gene>
<reference evidence="2" key="1">
    <citation type="submission" date="2021-12" db="EMBL/GenBank/DDBJ databases">
        <authorList>
            <person name="Martin H S."/>
        </authorList>
    </citation>
    <scope>NUCLEOTIDE SEQUENCE</scope>
</reference>
<dbReference type="AlphaFoldDB" id="A0A8J9YB90"/>
<dbReference type="Proteomes" id="UP000838878">
    <property type="component" value="Chromosome 14"/>
</dbReference>
<organism evidence="2 3">
    <name type="scientific">Brenthis ino</name>
    <name type="common">lesser marbled fritillary</name>
    <dbReference type="NCBI Taxonomy" id="405034"/>
    <lineage>
        <taxon>Eukaryota</taxon>
        <taxon>Metazoa</taxon>
        <taxon>Ecdysozoa</taxon>
        <taxon>Arthropoda</taxon>
        <taxon>Hexapoda</taxon>
        <taxon>Insecta</taxon>
        <taxon>Pterygota</taxon>
        <taxon>Neoptera</taxon>
        <taxon>Endopterygota</taxon>
        <taxon>Lepidoptera</taxon>
        <taxon>Glossata</taxon>
        <taxon>Ditrysia</taxon>
        <taxon>Papilionoidea</taxon>
        <taxon>Nymphalidae</taxon>
        <taxon>Heliconiinae</taxon>
        <taxon>Argynnini</taxon>
        <taxon>Brenthis</taxon>
    </lineage>
</organism>
<evidence type="ECO:0000313" key="2">
    <source>
        <dbReference type="EMBL" id="CAH0720045.1"/>
    </source>
</evidence>
<evidence type="ECO:0000256" key="1">
    <source>
        <dbReference type="SAM" id="MobiDB-lite"/>
    </source>
</evidence>